<dbReference type="CDD" id="cd09993">
    <property type="entry name" value="HDAC_classIV"/>
    <property type="match status" value="1"/>
</dbReference>
<evidence type="ECO:0000256" key="1">
    <source>
        <dbReference type="ARBA" id="ARBA00005947"/>
    </source>
</evidence>
<sequence>MTLPIVYHPDYMAPLKPGHRFPMSKYGYLKAELVAQGLMPAQGGFLAPAPTSLRQVAAAHGWDYAERAFAQALTPAEVREIGLPQTEAVLRRARLACAGTTLAARLAIEHGIAVNLAGGSHHAGPGKGAGFCMFNDVGIAATTLLEEGHLRHILVIDCDVHQGDGTARIFANDERVFTYSIHSEKNYPARKAHSDLDRALADHMEDAAYLAHLQADLNELLAMRRWDLVFYNAGVDPHIDDRLGRLALSSEGLRARDEMVTGAVRGIDVPLTGVIGGGYGDDPVRIAKRHALMVAAAAAKVVD</sequence>
<dbReference type="PRINTS" id="PR01270">
    <property type="entry name" value="HDASUPER"/>
</dbReference>
<dbReference type="PANTHER" id="PTHR10625">
    <property type="entry name" value="HISTONE DEACETYLASE HDAC1-RELATED"/>
    <property type="match status" value="1"/>
</dbReference>
<dbReference type="Proteomes" id="UP000244932">
    <property type="component" value="Unassembled WGS sequence"/>
</dbReference>
<accession>A0A2R8ABJ2</accession>
<dbReference type="GO" id="GO:0016787">
    <property type="term" value="F:hydrolase activity"/>
    <property type="evidence" value="ECO:0007669"/>
    <property type="project" value="UniProtKB-KW"/>
</dbReference>
<name>A0A2R8ABJ2_9RHOB</name>
<dbReference type="EMBL" id="OMKW01000002">
    <property type="protein sequence ID" value="SPF29591.1"/>
    <property type="molecule type" value="Genomic_DNA"/>
</dbReference>
<dbReference type="InterPro" id="IPR037138">
    <property type="entry name" value="His_deacetylse_dom_sf"/>
</dbReference>
<gene>
    <name evidence="4" type="primary">acuC</name>
    <name evidence="4" type="ORF">POI8812_01904</name>
</gene>
<feature type="domain" description="Histone deacetylase" evidence="3">
    <location>
        <begin position="22"/>
        <end position="285"/>
    </location>
</feature>
<dbReference type="InterPro" id="IPR044150">
    <property type="entry name" value="HDAC_classIV"/>
</dbReference>
<dbReference type="Gene3D" id="3.40.800.20">
    <property type="entry name" value="Histone deacetylase domain"/>
    <property type="match status" value="1"/>
</dbReference>
<dbReference type="InterPro" id="IPR000286">
    <property type="entry name" value="HDACs"/>
</dbReference>
<dbReference type="InterPro" id="IPR023801">
    <property type="entry name" value="His_deacetylse_dom"/>
</dbReference>
<dbReference type="GO" id="GO:0040029">
    <property type="term" value="P:epigenetic regulation of gene expression"/>
    <property type="evidence" value="ECO:0007669"/>
    <property type="project" value="TreeGrafter"/>
</dbReference>
<dbReference type="AlphaFoldDB" id="A0A2R8ABJ2"/>
<protein>
    <submittedName>
        <fullName evidence="4">Acetoin utilization protein AcuC</fullName>
    </submittedName>
</protein>
<evidence type="ECO:0000313" key="5">
    <source>
        <dbReference type="Proteomes" id="UP000244932"/>
    </source>
</evidence>
<organism evidence="4 5">
    <name type="scientific">Pontivivens insulae</name>
    <dbReference type="NCBI Taxonomy" id="1639689"/>
    <lineage>
        <taxon>Bacteria</taxon>
        <taxon>Pseudomonadati</taxon>
        <taxon>Pseudomonadota</taxon>
        <taxon>Alphaproteobacteria</taxon>
        <taxon>Rhodobacterales</taxon>
        <taxon>Paracoccaceae</taxon>
        <taxon>Pontivivens</taxon>
    </lineage>
</organism>
<dbReference type="RefSeq" id="WP_211310425.1">
    <property type="nucleotide sequence ID" value="NZ_OMKW01000002.1"/>
</dbReference>
<dbReference type="Pfam" id="PF00850">
    <property type="entry name" value="Hist_deacetyl"/>
    <property type="match status" value="1"/>
</dbReference>
<proteinExistence type="inferred from homology"/>
<keyword evidence="2" id="KW-0378">Hydrolase</keyword>
<evidence type="ECO:0000259" key="3">
    <source>
        <dbReference type="Pfam" id="PF00850"/>
    </source>
</evidence>
<dbReference type="GO" id="GO:0004407">
    <property type="term" value="F:histone deacetylase activity"/>
    <property type="evidence" value="ECO:0007669"/>
    <property type="project" value="InterPro"/>
</dbReference>
<comment type="similarity">
    <text evidence="1">Belongs to the histone deacetylase family.</text>
</comment>
<dbReference type="InterPro" id="IPR023696">
    <property type="entry name" value="Ureohydrolase_dom_sf"/>
</dbReference>
<evidence type="ECO:0000313" key="4">
    <source>
        <dbReference type="EMBL" id="SPF29591.1"/>
    </source>
</evidence>
<evidence type="ECO:0000256" key="2">
    <source>
        <dbReference type="ARBA" id="ARBA00022801"/>
    </source>
</evidence>
<keyword evidence="5" id="KW-1185">Reference proteome</keyword>
<reference evidence="4 5" key="1">
    <citation type="submission" date="2018-03" db="EMBL/GenBank/DDBJ databases">
        <authorList>
            <person name="Keele B.F."/>
        </authorList>
    </citation>
    <scope>NUCLEOTIDE SEQUENCE [LARGE SCALE GENOMIC DNA]</scope>
    <source>
        <strain evidence="4 5">CeCT 8812</strain>
    </source>
</reference>
<dbReference type="PANTHER" id="PTHR10625:SF19">
    <property type="entry name" value="HISTONE DEACETYLASE 12"/>
    <property type="match status" value="1"/>
</dbReference>
<dbReference type="SUPFAM" id="SSF52768">
    <property type="entry name" value="Arginase/deacetylase"/>
    <property type="match status" value="1"/>
</dbReference>